<organism evidence="1 2">
    <name type="scientific">Actinomadura bangladeshensis</name>
    <dbReference type="NCBI Taxonomy" id="453573"/>
    <lineage>
        <taxon>Bacteria</taxon>
        <taxon>Bacillati</taxon>
        <taxon>Actinomycetota</taxon>
        <taxon>Actinomycetes</taxon>
        <taxon>Streptosporangiales</taxon>
        <taxon>Thermomonosporaceae</taxon>
        <taxon>Actinomadura</taxon>
    </lineage>
</organism>
<dbReference type="Gene3D" id="3.40.50.720">
    <property type="entry name" value="NAD(P)-binding Rossmann-like Domain"/>
    <property type="match status" value="1"/>
</dbReference>
<dbReference type="Proteomes" id="UP000295431">
    <property type="component" value="Unassembled WGS sequence"/>
</dbReference>
<evidence type="ECO:0000313" key="2">
    <source>
        <dbReference type="Proteomes" id="UP000295431"/>
    </source>
</evidence>
<name>A0A4R4NAV8_9ACTN</name>
<sequence>MLHTLIVGMGRSGQGLHLPALARVRAAAPGLLARTPVVAVDPFRPPAEVPGVVAAGSLEEAARLRPPARTVVHLCTPPGARASVLAGLARLGYRKIIVEKPLAVDLAGLVDVARIRRRWDLDVTVVTHWLDSALTRRLRAAVHGGRHGGLRRIEVIQNKPRFTRSAAARDHPTAFDVELPHALAVVLSLAGGARITAASWDDMVAEPLRIPRLGRARLRLDHVTGARTEIDSDLTSPVRERRITLEFDRAVLVGHYPCSEADHTAQLRVFRAGREVARSVFADDAFAAFLRGVYARYAGPVAGLHRTLPVQVDTVRLLTEAKRLCALQGAGALRRDEVHDAVR</sequence>
<dbReference type="InterPro" id="IPR036291">
    <property type="entry name" value="NAD(P)-bd_dom_sf"/>
</dbReference>
<dbReference type="OrthoDB" id="4327503at2"/>
<protein>
    <submittedName>
        <fullName evidence="1">Oxidoreductase</fullName>
    </submittedName>
</protein>
<reference evidence="1 2" key="1">
    <citation type="submission" date="2019-03" db="EMBL/GenBank/DDBJ databases">
        <title>Draft genome sequences of novel Actinobacteria.</title>
        <authorList>
            <person name="Sahin N."/>
            <person name="Ay H."/>
            <person name="Saygin H."/>
        </authorList>
    </citation>
    <scope>NUCLEOTIDE SEQUENCE [LARGE SCALE GENOMIC DNA]</scope>
    <source>
        <strain evidence="1 2">DSM 45347</strain>
    </source>
</reference>
<dbReference type="AlphaFoldDB" id="A0A4R4NAV8"/>
<dbReference type="EMBL" id="SMJW01000279">
    <property type="protein sequence ID" value="TDC06075.1"/>
    <property type="molecule type" value="Genomic_DNA"/>
</dbReference>
<accession>A0A4R4NAV8</accession>
<proteinExistence type="predicted"/>
<evidence type="ECO:0000313" key="1">
    <source>
        <dbReference type="EMBL" id="TDC06075.1"/>
    </source>
</evidence>
<gene>
    <name evidence="1" type="ORF">E1284_34380</name>
</gene>
<keyword evidence="2" id="KW-1185">Reference proteome</keyword>
<dbReference type="SUPFAM" id="SSF51735">
    <property type="entry name" value="NAD(P)-binding Rossmann-fold domains"/>
    <property type="match status" value="1"/>
</dbReference>
<comment type="caution">
    <text evidence="1">The sequence shown here is derived from an EMBL/GenBank/DDBJ whole genome shotgun (WGS) entry which is preliminary data.</text>
</comment>